<dbReference type="Gene3D" id="3.30.2160.10">
    <property type="entry name" value="Hect, E3 ligase catalytic domain"/>
    <property type="match status" value="1"/>
</dbReference>
<dbReference type="InterPro" id="IPR000569">
    <property type="entry name" value="HECT_dom"/>
</dbReference>
<comment type="catalytic activity">
    <reaction evidence="1">
        <text>S-ubiquitinyl-[E2 ubiquitin-conjugating enzyme]-L-cysteine + [acceptor protein]-L-lysine = [E2 ubiquitin-conjugating enzyme]-L-cysteine + N(6)-ubiquitinyl-[acceptor protein]-L-lysine.</text>
        <dbReference type="EC" id="2.3.2.26"/>
    </reaction>
</comment>
<evidence type="ECO:0000259" key="6">
    <source>
        <dbReference type="PROSITE" id="PS50237"/>
    </source>
</evidence>
<dbReference type="PANTHER" id="PTHR45700:SF2">
    <property type="entry name" value="UBIQUITIN-PROTEIN LIGASE E3C"/>
    <property type="match status" value="1"/>
</dbReference>
<dbReference type="FunFam" id="3.30.2160.10:FF:000002">
    <property type="entry name" value="Putative Ubiquitin-protein ligase E3C"/>
    <property type="match status" value="1"/>
</dbReference>
<evidence type="ECO:0000256" key="5">
    <source>
        <dbReference type="PROSITE-ProRule" id="PRU00104"/>
    </source>
</evidence>
<dbReference type="Gene3D" id="3.30.2410.10">
    <property type="entry name" value="Hect, E3 ligase catalytic domain"/>
    <property type="match status" value="1"/>
</dbReference>
<dbReference type="EMBL" id="JAEPRD010000082">
    <property type="protein sequence ID" value="KAG2200529.1"/>
    <property type="molecule type" value="Genomic_DNA"/>
</dbReference>
<gene>
    <name evidence="7" type="ORF">INT47_012315</name>
</gene>
<dbReference type="Gene3D" id="3.90.1750.10">
    <property type="entry name" value="Hect, E3 ligase catalytic domains"/>
    <property type="match status" value="1"/>
</dbReference>
<dbReference type="InterPro" id="IPR044611">
    <property type="entry name" value="E3A/B/C-like"/>
</dbReference>
<comment type="caution">
    <text evidence="7">The sequence shown here is derived from an EMBL/GenBank/DDBJ whole genome shotgun (WGS) entry which is preliminary data.</text>
</comment>
<name>A0A8H7V3Z6_9FUNG</name>
<sequence>MNFSFEGNYKPRRNINLGGVKSVDDKRALMAKAQAERKAREQDRLKLKSAQQIQNFFRGRKQASIIRHEQRKEFEQLLVQTQNETCLDRKKKSITTMARQLLLFYQPTSGDAPYLDGFIGLLLSPVSNTTSLLTDMFTTQDKETLDSWIWIACLLIKKVLLQSIKSHAPACQLLSLLIDPMTYPQHQNDRNRMRLVTFALFNTDLLRQIKDVVMLHTTMEKGPLENIVFQLATLSPPYDYPTSLLVQTYGKNKKITQYLTRPLLVRMLTLELLTQPFLLDHLSHHLATALVTHLPLKGILDTTATLFYHEDGQQQRLQNMAVAGLLMNITELSDIDSGKYLDGVLTTFLIQNQQQQQQQQKDGICQGYPSAPVNHDMMDVEDDSSSDDEEDNDIIMKEAVQVPGESQDEILPGIRARLELLYDSERVNHLLYRFMKLATSGNGEVIQSISSFFNTLMLRWPMKKDTILNTLLYKASNTHHLLQILWHAWSDSDESILFKEDQSIIRHLSEAVKSITDSKKTCFESWSVLFLLCEVYTRLLLTLGDEEFLEKNPSTVHSNPLGLAQVMELGTQLKNISFVMFWRANSMDLTQPIGFTGIQLTQLRTSVTHLLQQIHMRDSRRPFCPEDHWLIPDLDTDTFSSEAVAEEFNLESEQQQEHNMPLRPLRMISKGRLAVISPRLGLLNNIPFVIPFEQRVEIFRMFVQNDKKRNKVDEFYSRPKAAATVRRDHMLEDGFHSLNALGVELKNKVAISFVDEFGLEEAGIDGGGVFKEFLTGLSVEAFDTNYGLFVTTPDNLIYPNPSSRATEPQKLEYFKFLGLIIGKAVYEGILLDVAFAEFFLKKCLGKVNCLDDLASLDPELYKGLLAVKNFDGNVEDLSLDFTSTHLENGRSVNVELIANGSQIAVTNANRIQYIYLMANYRLNVQIAKQCRAFFRGLSTIVDIKWLRMFNPQELQIMLGGASVPIDLRDLRTHTVLAGFTEHDGAVQNFWKALESFDNSLRMKFVKFVTSCSRPPLLGFKELVPQFCLRNAGDTNERLPTSSTCVNLLKLPNYSNYEILRE</sequence>
<dbReference type="Pfam" id="PF00632">
    <property type="entry name" value="HECT"/>
    <property type="match status" value="1"/>
</dbReference>
<dbReference type="GO" id="GO:0061630">
    <property type="term" value="F:ubiquitin protein ligase activity"/>
    <property type="evidence" value="ECO:0007669"/>
    <property type="project" value="UniProtKB-EC"/>
</dbReference>
<dbReference type="SUPFAM" id="SSF56204">
    <property type="entry name" value="Hect, E3 ligase catalytic domain"/>
    <property type="match status" value="1"/>
</dbReference>
<dbReference type="SMART" id="SM00119">
    <property type="entry name" value="HECTc"/>
    <property type="match status" value="1"/>
</dbReference>
<dbReference type="InterPro" id="IPR035983">
    <property type="entry name" value="Hect_E3_ubiquitin_ligase"/>
</dbReference>
<dbReference type="GO" id="GO:0006511">
    <property type="term" value="P:ubiquitin-dependent protein catabolic process"/>
    <property type="evidence" value="ECO:0007669"/>
    <property type="project" value="TreeGrafter"/>
</dbReference>
<dbReference type="CDD" id="cd00078">
    <property type="entry name" value="HECTc"/>
    <property type="match status" value="1"/>
</dbReference>
<keyword evidence="3" id="KW-0808">Transferase</keyword>
<dbReference type="GO" id="GO:0000209">
    <property type="term" value="P:protein polyubiquitination"/>
    <property type="evidence" value="ECO:0007669"/>
    <property type="project" value="InterPro"/>
</dbReference>
<keyword evidence="4 5" id="KW-0833">Ubl conjugation pathway</keyword>
<evidence type="ECO:0000256" key="4">
    <source>
        <dbReference type="ARBA" id="ARBA00022786"/>
    </source>
</evidence>
<feature type="active site" description="Glycyl thioester intermediate" evidence="5">
    <location>
        <position position="1044"/>
    </location>
</feature>
<evidence type="ECO:0000313" key="8">
    <source>
        <dbReference type="Proteomes" id="UP000603453"/>
    </source>
</evidence>
<reference evidence="7" key="1">
    <citation type="submission" date="2020-12" db="EMBL/GenBank/DDBJ databases">
        <title>Metabolic potential, ecology and presence of endohyphal bacteria is reflected in genomic diversity of Mucoromycotina.</title>
        <authorList>
            <person name="Muszewska A."/>
            <person name="Okrasinska A."/>
            <person name="Steczkiewicz K."/>
            <person name="Drgas O."/>
            <person name="Orlowska M."/>
            <person name="Perlinska-Lenart U."/>
            <person name="Aleksandrzak-Piekarczyk T."/>
            <person name="Szatraj K."/>
            <person name="Zielenkiewicz U."/>
            <person name="Pilsyk S."/>
            <person name="Malc E."/>
            <person name="Mieczkowski P."/>
            <person name="Kruszewska J.S."/>
            <person name="Biernat P."/>
            <person name="Pawlowska J."/>
        </authorList>
    </citation>
    <scope>NUCLEOTIDE SEQUENCE</scope>
    <source>
        <strain evidence="7">WA0000017839</strain>
    </source>
</reference>
<dbReference type="OrthoDB" id="8068875at2759"/>
<dbReference type="EC" id="2.3.2.26" evidence="2"/>
<evidence type="ECO:0000256" key="3">
    <source>
        <dbReference type="ARBA" id="ARBA00022679"/>
    </source>
</evidence>
<evidence type="ECO:0000256" key="2">
    <source>
        <dbReference type="ARBA" id="ARBA00012485"/>
    </source>
</evidence>
<keyword evidence="8" id="KW-1185">Reference proteome</keyword>
<dbReference type="PROSITE" id="PS50237">
    <property type="entry name" value="HECT"/>
    <property type="match status" value="1"/>
</dbReference>
<dbReference type="PANTHER" id="PTHR45700">
    <property type="entry name" value="UBIQUITIN-PROTEIN LIGASE E3C"/>
    <property type="match status" value="1"/>
</dbReference>
<feature type="domain" description="HECT" evidence="6">
    <location>
        <begin position="745"/>
        <end position="1061"/>
    </location>
</feature>
<dbReference type="Proteomes" id="UP000603453">
    <property type="component" value="Unassembled WGS sequence"/>
</dbReference>
<accession>A0A8H7V3Z6</accession>
<organism evidence="7 8">
    <name type="scientific">Mucor saturninus</name>
    <dbReference type="NCBI Taxonomy" id="64648"/>
    <lineage>
        <taxon>Eukaryota</taxon>
        <taxon>Fungi</taxon>
        <taxon>Fungi incertae sedis</taxon>
        <taxon>Mucoromycota</taxon>
        <taxon>Mucoromycotina</taxon>
        <taxon>Mucoromycetes</taxon>
        <taxon>Mucorales</taxon>
        <taxon>Mucorineae</taxon>
        <taxon>Mucoraceae</taxon>
        <taxon>Mucor</taxon>
    </lineage>
</organism>
<evidence type="ECO:0000313" key="7">
    <source>
        <dbReference type="EMBL" id="KAG2200529.1"/>
    </source>
</evidence>
<dbReference type="AlphaFoldDB" id="A0A8H7V3Z6"/>
<protein>
    <recommendedName>
        <fullName evidence="2">HECT-type E3 ubiquitin transferase</fullName>
        <ecNumber evidence="2">2.3.2.26</ecNumber>
    </recommendedName>
</protein>
<proteinExistence type="predicted"/>
<evidence type="ECO:0000256" key="1">
    <source>
        <dbReference type="ARBA" id="ARBA00000885"/>
    </source>
</evidence>